<comment type="caution">
    <text evidence="2">The sequence shown here is derived from an EMBL/GenBank/DDBJ whole genome shotgun (WGS) entry which is preliminary data.</text>
</comment>
<dbReference type="Pfam" id="PF10469">
    <property type="entry name" value="AKAP7_NLS"/>
    <property type="match status" value="1"/>
</dbReference>
<dbReference type="InterPro" id="IPR019510">
    <property type="entry name" value="AKAP7-like_phosphoesterase"/>
</dbReference>
<organism evidence="2 3">
    <name type="scientific">Discina gigas</name>
    <dbReference type="NCBI Taxonomy" id="1032678"/>
    <lineage>
        <taxon>Eukaryota</taxon>
        <taxon>Fungi</taxon>
        <taxon>Dikarya</taxon>
        <taxon>Ascomycota</taxon>
        <taxon>Pezizomycotina</taxon>
        <taxon>Pezizomycetes</taxon>
        <taxon>Pezizales</taxon>
        <taxon>Discinaceae</taxon>
        <taxon>Discina</taxon>
    </lineage>
</organism>
<reference evidence="2 3" key="1">
    <citation type="submission" date="2024-02" db="EMBL/GenBank/DDBJ databases">
        <title>Discinaceae phylogenomics.</title>
        <authorList>
            <person name="Dirks A.C."/>
            <person name="James T.Y."/>
        </authorList>
    </citation>
    <scope>NUCLEOTIDE SEQUENCE [LARGE SCALE GENOMIC DNA]</scope>
    <source>
        <strain evidence="2 3">ACD0624</strain>
    </source>
</reference>
<evidence type="ECO:0000313" key="2">
    <source>
        <dbReference type="EMBL" id="KAL0635328.1"/>
    </source>
</evidence>
<accession>A0ABR3GHK3</accession>
<sequence>MSRRSGPRKPQLTHFLSLPLHHAAPQLSLSLAALHHDLVTTRGLVSASAVRPAATLHLTLSVMSLSSPALLQRATAFLETGIDYARLLGPTPLTVSLRGLETMGSRRRTSVLYAVPHDSSERLKGFAEAVRAAFEAEGLVQHDEREMKLHATVVNTVYSRGRRSGGGTQRETFDAVDVVDRYAGVAFAEGVRLDRVAICRMGEVWREDGTSGGYLVCAEKVF</sequence>
<dbReference type="SUPFAM" id="SSF55144">
    <property type="entry name" value="LigT-like"/>
    <property type="match status" value="1"/>
</dbReference>
<protein>
    <recommendedName>
        <fullName evidence="1">A-kinase anchor protein 7-like phosphoesterase domain-containing protein</fullName>
    </recommendedName>
</protein>
<dbReference type="InterPro" id="IPR009210">
    <property type="entry name" value="ASCC1"/>
</dbReference>
<proteinExistence type="predicted"/>
<dbReference type="Gene3D" id="3.90.1140.10">
    <property type="entry name" value="Cyclic phosphodiesterase"/>
    <property type="match status" value="1"/>
</dbReference>
<dbReference type="PANTHER" id="PTHR13360">
    <property type="entry name" value="ACTIVATING SIGNAL COINTEGRATOR 1 COMPLEX SUBUNIT 1"/>
    <property type="match status" value="1"/>
</dbReference>
<feature type="domain" description="A-kinase anchor protein 7-like phosphoesterase" evidence="1">
    <location>
        <begin position="13"/>
        <end position="206"/>
    </location>
</feature>
<keyword evidence="3" id="KW-1185">Reference proteome</keyword>
<dbReference type="EMBL" id="JBBBZM010000072">
    <property type="protein sequence ID" value="KAL0635328.1"/>
    <property type="molecule type" value="Genomic_DNA"/>
</dbReference>
<gene>
    <name evidence="2" type="ORF">Q9L58_005722</name>
</gene>
<evidence type="ECO:0000259" key="1">
    <source>
        <dbReference type="Pfam" id="PF10469"/>
    </source>
</evidence>
<dbReference type="InterPro" id="IPR009097">
    <property type="entry name" value="Cyclic_Pdiesterase"/>
</dbReference>
<name>A0ABR3GHK3_9PEZI</name>
<evidence type="ECO:0000313" key="3">
    <source>
        <dbReference type="Proteomes" id="UP001447188"/>
    </source>
</evidence>
<dbReference type="PANTHER" id="PTHR13360:SF1">
    <property type="entry name" value="ACTIVATING SIGNAL COINTEGRATOR 1 COMPLEX SUBUNIT 1"/>
    <property type="match status" value="1"/>
</dbReference>
<dbReference type="Proteomes" id="UP001447188">
    <property type="component" value="Unassembled WGS sequence"/>
</dbReference>